<feature type="region of interest" description="Disordered" evidence="1">
    <location>
        <begin position="587"/>
        <end position="615"/>
    </location>
</feature>
<protein>
    <recommendedName>
        <fullName evidence="2">Arrestin C-terminal-like domain-containing protein</fullName>
    </recommendedName>
</protein>
<evidence type="ECO:0000313" key="4">
    <source>
        <dbReference type="Proteomes" id="UP001498771"/>
    </source>
</evidence>
<evidence type="ECO:0000259" key="2">
    <source>
        <dbReference type="Pfam" id="PF02752"/>
    </source>
</evidence>
<dbReference type="Proteomes" id="UP001498771">
    <property type="component" value="Unassembled WGS sequence"/>
</dbReference>
<feature type="compositionally biased region" description="Polar residues" evidence="1">
    <location>
        <begin position="1"/>
        <end position="12"/>
    </location>
</feature>
<dbReference type="RefSeq" id="XP_064768201.1">
    <property type="nucleotide sequence ID" value="XM_064914937.1"/>
</dbReference>
<accession>A0ABR1F7S3</accession>
<feature type="compositionally biased region" description="Basic and acidic residues" evidence="1">
    <location>
        <begin position="50"/>
        <end position="59"/>
    </location>
</feature>
<dbReference type="EMBL" id="JBBJBU010000006">
    <property type="protein sequence ID" value="KAK7205168.1"/>
    <property type="molecule type" value="Genomic_DNA"/>
</dbReference>
<feature type="domain" description="Arrestin C-terminal-like" evidence="2">
    <location>
        <begin position="635"/>
        <end position="748"/>
    </location>
</feature>
<feature type="compositionally biased region" description="Low complexity" evidence="1">
    <location>
        <begin position="587"/>
        <end position="601"/>
    </location>
</feature>
<feature type="compositionally biased region" description="Basic and acidic residues" evidence="1">
    <location>
        <begin position="16"/>
        <end position="28"/>
    </location>
</feature>
<feature type="compositionally biased region" description="Low complexity" evidence="1">
    <location>
        <begin position="36"/>
        <end position="49"/>
    </location>
</feature>
<comment type="caution">
    <text evidence="3">The sequence shown here is derived from an EMBL/GenBank/DDBJ whole genome shotgun (WGS) entry which is preliminary data.</text>
</comment>
<reference evidence="3 4" key="1">
    <citation type="submission" date="2024-03" db="EMBL/GenBank/DDBJ databases">
        <title>Genome-scale model development and genomic sequencing of the oleaginous clade Lipomyces.</title>
        <authorList>
            <consortium name="Lawrence Berkeley National Laboratory"/>
            <person name="Czajka J.J."/>
            <person name="Han Y."/>
            <person name="Kim J."/>
            <person name="Mondo S.J."/>
            <person name="Hofstad B.A."/>
            <person name="Robles A."/>
            <person name="Haridas S."/>
            <person name="Riley R."/>
            <person name="LaButti K."/>
            <person name="Pangilinan J."/>
            <person name="Andreopoulos W."/>
            <person name="Lipzen A."/>
            <person name="Yan J."/>
            <person name="Wang M."/>
            <person name="Ng V."/>
            <person name="Grigoriev I.V."/>
            <person name="Spatafora J.W."/>
            <person name="Magnuson J.K."/>
            <person name="Baker S.E."/>
            <person name="Pomraning K.R."/>
        </authorList>
    </citation>
    <scope>NUCLEOTIDE SEQUENCE [LARGE SCALE GENOMIC DNA]</scope>
    <source>
        <strain evidence="3 4">Phaff 52-87</strain>
    </source>
</reference>
<dbReference type="Pfam" id="PF02752">
    <property type="entry name" value="Arrestin_C"/>
    <property type="match status" value="1"/>
</dbReference>
<evidence type="ECO:0000313" key="3">
    <source>
        <dbReference type="EMBL" id="KAK7205168.1"/>
    </source>
</evidence>
<name>A0ABR1F7S3_9ASCO</name>
<dbReference type="GeneID" id="90040449"/>
<dbReference type="InterPro" id="IPR011022">
    <property type="entry name" value="Arrestin_C-like"/>
</dbReference>
<proteinExistence type="predicted"/>
<gene>
    <name evidence="3" type="ORF">BZA70DRAFT_311010</name>
</gene>
<feature type="region of interest" description="Disordered" evidence="1">
    <location>
        <begin position="1"/>
        <end position="59"/>
    </location>
</feature>
<evidence type="ECO:0000256" key="1">
    <source>
        <dbReference type="SAM" id="MobiDB-lite"/>
    </source>
</evidence>
<feature type="region of interest" description="Disordered" evidence="1">
    <location>
        <begin position="96"/>
        <end position="120"/>
    </location>
</feature>
<organism evidence="3 4">
    <name type="scientific">Myxozyma melibiosi</name>
    <dbReference type="NCBI Taxonomy" id="54550"/>
    <lineage>
        <taxon>Eukaryota</taxon>
        <taxon>Fungi</taxon>
        <taxon>Dikarya</taxon>
        <taxon>Ascomycota</taxon>
        <taxon>Saccharomycotina</taxon>
        <taxon>Lipomycetes</taxon>
        <taxon>Lipomycetales</taxon>
        <taxon>Lipomycetaceae</taxon>
        <taxon>Myxozyma</taxon>
    </lineage>
</organism>
<sequence>MRRFGQMQNTLASDPARQRLDFSADRRVDIKRRRSSFSSSSSSSYSSESFDARRNGAEEARVGTRYFDARPVLASNAAGAATAAAANMRRREYRLLGSGGPKSLSTEEEDPGAGKNGVSPDTLAAISEFLRAQNANATAGSDKENIDPENNSRQEDCVPLLGTAEYCSPPIASTSSSPDYSTAGRAAAASADIDFGFGASVSEIACEPERRGIRTRLPMSQPATQRRPNMSTTRSRIIQASVRPEGTASSLIFSPVADDGEEEEDREAAATPVVVAGRSTPSVQEDDLLQALDMNARVAIPSNLIGSRYSAPDNSHEQAYEYGFAARQQHTKATRIRGVAASECKGSATLACEFEGGISTSQAELPFRASRARGMNHVGAELKLGPSALGEAAYMGEEVVSGQIQLHERTWHAKIRAGRDDFEEVGRGFHVVSVDVFLVCHQRIGRAATKTLEACKFPLFSHSGEGRGLPAWLINFSLVLPPKMGPGYLCSEGYFGGSDRVEITYSLIAQVSTKLHHHHHTTSDDDDRVYKVQIGQPIKFFNAGGVNSGKNFGVKIKSTMYGHARLRAGGWISTILAGASVASLPSLSAVSSKPSSPSSARSRVRARPPPPPRESELVRIRVEDARRGGREGGVVVAGSKFAVEVYAQNGVESGVELSRVRMRVVQVVEYLNSTMQARGYERVVSEVTYKAPILKRESSELGIEVEALQPGQSGSYEGYVAIPKYLATATDSAVVRVRYEVEVSVGGSRGSNLLLFARRKWVSVRVPVTAAVRESEGEMKRENGKAAMVVKRSRAEGFRSMRGDGSVDVMKTKPSETFEEAYEKLARFAAEERRRSAGYYTAQAEEYFEGRGAEEDKCFV</sequence>
<keyword evidence="4" id="KW-1185">Reference proteome</keyword>